<dbReference type="Proteomes" id="UP000270094">
    <property type="component" value="Unassembled WGS sequence"/>
</dbReference>
<evidence type="ECO:0000313" key="3">
    <source>
        <dbReference type="Proteomes" id="UP000270094"/>
    </source>
</evidence>
<reference evidence="2 3" key="1">
    <citation type="submission" date="2018-11" db="EMBL/GenBank/DDBJ databases">
        <authorList>
            <consortium name="Pathogen Informatics"/>
        </authorList>
    </citation>
    <scope>NUCLEOTIDE SEQUENCE [LARGE SCALE GENOMIC DNA]</scope>
</reference>
<proteinExistence type="predicted"/>
<keyword evidence="3" id="KW-1185">Reference proteome</keyword>
<dbReference type="PANTHER" id="PTHR12856">
    <property type="entry name" value="TRANSCRIPTION INITIATION FACTOR IIH-RELATED"/>
    <property type="match status" value="1"/>
</dbReference>
<organism evidence="2 3">
    <name type="scientific">Strongylus vulgaris</name>
    <name type="common">Blood worm</name>
    <dbReference type="NCBI Taxonomy" id="40348"/>
    <lineage>
        <taxon>Eukaryota</taxon>
        <taxon>Metazoa</taxon>
        <taxon>Ecdysozoa</taxon>
        <taxon>Nematoda</taxon>
        <taxon>Chromadorea</taxon>
        <taxon>Rhabditida</taxon>
        <taxon>Rhabditina</taxon>
        <taxon>Rhabditomorpha</taxon>
        <taxon>Strongyloidea</taxon>
        <taxon>Strongylidae</taxon>
        <taxon>Strongylus</taxon>
    </lineage>
</organism>
<dbReference type="AlphaFoldDB" id="A0A3P7IVJ0"/>
<feature type="domain" description="BSD" evidence="1">
    <location>
        <begin position="1"/>
        <end position="18"/>
    </location>
</feature>
<dbReference type="OrthoDB" id="360521at2759"/>
<evidence type="ECO:0000259" key="1">
    <source>
        <dbReference type="PROSITE" id="PS50858"/>
    </source>
</evidence>
<dbReference type="EMBL" id="UYYB01034640">
    <property type="protein sequence ID" value="VDM74196.1"/>
    <property type="molecule type" value="Genomic_DNA"/>
</dbReference>
<sequence length="181" mass="20784">MTEAQFWTKFFQSHYFHREREVLPNPSDPFADCVKMDEAEMEKIQGDGINRKRFDLDHLDDNSLKDFVKLDNMKAPQKSTLVRRCNYLSEKILAALKPSTSTADGNKGASKQSGFNVLNRIMEEDEKRLESDELVDQDREQECQGVAIKEDHEGVNRSYTPEEAANYKSIVLTLLESSSDE</sequence>
<dbReference type="InterPro" id="IPR005607">
    <property type="entry name" value="BSD_dom"/>
</dbReference>
<dbReference type="GO" id="GO:0006351">
    <property type="term" value="P:DNA-templated transcription"/>
    <property type="evidence" value="ECO:0007669"/>
    <property type="project" value="InterPro"/>
</dbReference>
<gene>
    <name evidence="2" type="ORF">SVUK_LOCUS9194</name>
</gene>
<dbReference type="PROSITE" id="PS50858">
    <property type="entry name" value="BSD"/>
    <property type="match status" value="1"/>
</dbReference>
<dbReference type="GO" id="GO:0006289">
    <property type="term" value="P:nucleotide-excision repair"/>
    <property type="evidence" value="ECO:0007669"/>
    <property type="project" value="InterPro"/>
</dbReference>
<feature type="non-terminal residue" evidence="2">
    <location>
        <position position="181"/>
    </location>
</feature>
<evidence type="ECO:0000313" key="2">
    <source>
        <dbReference type="EMBL" id="VDM74196.1"/>
    </source>
</evidence>
<accession>A0A3P7IVJ0</accession>
<name>A0A3P7IVJ0_STRVU</name>
<dbReference type="InterPro" id="IPR027079">
    <property type="entry name" value="Tfb1/GTF2H1"/>
</dbReference>
<dbReference type="GO" id="GO:0000439">
    <property type="term" value="C:transcription factor TFIIH core complex"/>
    <property type="evidence" value="ECO:0007669"/>
    <property type="project" value="InterPro"/>
</dbReference>
<protein>
    <recommendedName>
        <fullName evidence="1">BSD domain-containing protein</fullName>
    </recommendedName>
</protein>